<sequence length="274" mass="31082">MEDQIFITSDAALEMLNSGSAYFVDSTLIRNEDSRPKHHQLRIKGAKYLCIVEIANTAAIGQTTPWPTLTQFRDGMIKMGLPNDGKNVIIYDQTGIGTAGRGWLMLKYYGYPHVYILDGGLPKWTAEGKPTDSEEYDEVCHDPADEDKYQLNEHREWRVFIDEMETYVSQRSIGDNSIAFWDPRPLEIFQLGAVPTAVNFAATVNLFNPDKTVKSKEEVKKLLDENGIRTEGAVVTTCLRGVYASLGLALQHYIGNHNVRIYTGSWEEWRLNRK</sequence>
<accession>A0AAU9JSF5</accession>
<proteinExistence type="predicted"/>
<name>A0AAU9JSF5_9CILI</name>
<feature type="domain" description="Rhodanese" evidence="3">
    <location>
        <begin position="174"/>
        <end position="273"/>
    </location>
</feature>
<dbReference type="InterPro" id="IPR036873">
    <property type="entry name" value="Rhodanese-like_dom_sf"/>
</dbReference>
<dbReference type="GO" id="GO:0004792">
    <property type="term" value="F:thiosulfate-cyanide sulfurtransferase activity"/>
    <property type="evidence" value="ECO:0007669"/>
    <property type="project" value="TreeGrafter"/>
</dbReference>
<evidence type="ECO:0000313" key="5">
    <source>
        <dbReference type="Proteomes" id="UP001162131"/>
    </source>
</evidence>
<dbReference type="AlphaFoldDB" id="A0AAU9JSF5"/>
<dbReference type="InterPro" id="IPR001763">
    <property type="entry name" value="Rhodanese-like_dom"/>
</dbReference>
<dbReference type="SMART" id="SM00450">
    <property type="entry name" value="RHOD"/>
    <property type="match status" value="2"/>
</dbReference>
<keyword evidence="1" id="KW-0808">Transferase</keyword>
<evidence type="ECO:0000256" key="2">
    <source>
        <dbReference type="ARBA" id="ARBA00022737"/>
    </source>
</evidence>
<dbReference type="PROSITE" id="PS50206">
    <property type="entry name" value="RHODANESE_3"/>
    <property type="match status" value="2"/>
</dbReference>
<dbReference type="InterPro" id="IPR045078">
    <property type="entry name" value="TST/MPST-like"/>
</dbReference>
<evidence type="ECO:0000313" key="4">
    <source>
        <dbReference type="EMBL" id="CAG9327472.1"/>
    </source>
</evidence>
<dbReference type="Gene3D" id="3.40.250.10">
    <property type="entry name" value="Rhodanese-like domain"/>
    <property type="match status" value="2"/>
</dbReference>
<evidence type="ECO:0000256" key="1">
    <source>
        <dbReference type="ARBA" id="ARBA00022679"/>
    </source>
</evidence>
<evidence type="ECO:0000259" key="3">
    <source>
        <dbReference type="PROSITE" id="PS50206"/>
    </source>
</evidence>
<dbReference type="SUPFAM" id="SSF52821">
    <property type="entry name" value="Rhodanese/Cell cycle control phosphatase"/>
    <property type="match status" value="2"/>
</dbReference>
<reference evidence="4" key="1">
    <citation type="submission" date="2021-09" db="EMBL/GenBank/DDBJ databases">
        <authorList>
            <consortium name="AG Swart"/>
            <person name="Singh M."/>
            <person name="Singh A."/>
            <person name="Seah K."/>
            <person name="Emmerich C."/>
        </authorList>
    </citation>
    <scope>NUCLEOTIDE SEQUENCE</scope>
    <source>
        <strain evidence="4">ATCC30299</strain>
    </source>
</reference>
<dbReference type="Proteomes" id="UP001162131">
    <property type="component" value="Unassembled WGS sequence"/>
</dbReference>
<dbReference type="Pfam" id="PF00581">
    <property type="entry name" value="Rhodanese"/>
    <property type="match status" value="2"/>
</dbReference>
<dbReference type="PANTHER" id="PTHR11364">
    <property type="entry name" value="THIOSULFATE SULFERTANSFERASE"/>
    <property type="match status" value="1"/>
</dbReference>
<keyword evidence="2" id="KW-0677">Repeat</keyword>
<protein>
    <recommendedName>
        <fullName evidence="3">Rhodanese domain-containing protein</fullName>
    </recommendedName>
</protein>
<feature type="domain" description="Rhodanese" evidence="3">
    <location>
        <begin position="42"/>
        <end position="133"/>
    </location>
</feature>
<dbReference type="PANTHER" id="PTHR11364:SF27">
    <property type="entry name" value="SULFURTRANSFERASE"/>
    <property type="match status" value="1"/>
</dbReference>
<organism evidence="4 5">
    <name type="scientific">Blepharisma stoltei</name>
    <dbReference type="NCBI Taxonomy" id="1481888"/>
    <lineage>
        <taxon>Eukaryota</taxon>
        <taxon>Sar</taxon>
        <taxon>Alveolata</taxon>
        <taxon>Ciliophora</taxon>
        <taxon>Postciliodesmatophora</taxon>
        <taxon>Heterotrichea</taxon>
        <taxon>Heterotrichida</taxon>
        <taxon>Blepharismidae</taxon>
        <taxon>Blepharisma</taxon>
    </lineage>
</organism>
<gene>
    <name evidence="4" type="ORF">BSTOLATCC_MIC43507</name>
</gene>
<comment type="caution">
    <text evidence="4">The sequence shown here is derived from an EMBL/GenBank/DDBJ whole genome shotgun (WGS) entry which is preliminary data.</text>
</comment>
<keyword evidence="5" id="KW-1185">Reference proteome</keyword>
<dbReference type="EMBL" id="CAJZBQ010000043">
    <property type="protein sequence ID" value="CAG9327472.1"/>
    <property type="molecule type" value="Genomic_DNA"/>
</dbReference>